<organism evidence="2 3">
    <name type="scientific">Panicum virgatum</name>
    <name type="common">Blackwell switchgrass</name>
    <dbReference type="NCBI Taxonomy" id="38727"/>
    <lineage>
        <taxon>Eukaryota</taxon>
        <taxon>Viridiplantae</taxon>
        <taxon>Streptophyta</taxon>
        <taxon>Embryophyta</taxon>
        <taxon>Tracheophyta</taxon>
        <taxon>Spermatophyta</taxon>
        <taxon>Magnoliopsida</taxon>
        <taxon>Liliopsida</taxon>
        <taxon>Poales</taxon>
        <taxon>Poaceae</taxon>
        <taxon>PACMAD clade</taxon>
        <taxon>Panicoideae</taxon>
        <taxon>Panicodae</taxon>
        <taxon>Paniceae</taxon>
        <taxon>Panicinae</taxon>
        <taxon>Panicum</taxon>
        <taxon>Panicum sect. Hiantes</taxon>
    </lineage>
</organism>
<protein>
    <recommendedName>
        <fullName evidence="4">Secreted protein</fullName>
    </recommendedName>
</protein>
<name>A0A8T0P9W9_PANVG</name>
<keyword evidence="1" id="KW-0732">Signal</keyword>
<proteinExistence type="predicted"/>
<sequence length="65" mass="7189">MRGESPSIFICVGAMLIAIYFSGCVENACTAMRQTTSPPHQTNGPKQRCIQRADVLGGRYSRQQR</sequence>
<feature type="signal peptide" evidence="1">
    <location>
        <begin position="1"/>
        <end position="24"/>
    </location>
</feature>
<dbReference type="EMBL" id="CM029052">
    <property type="protein sequence ID" value="KAG2556046.1"/>
    <property type="molecule type" value="Genomic_DNA"/>
</dbReference>
<comment type="caution">
    <text evidence="2">The sequence shown here is derived from an EMBL/GenBank/DDBJ whole genome shotgun (WGS) entry which is preliminary data.</text>
</comment>
<evidence type="ECO:0000313" key="2">
    <source>
        <dbReference type="EMBL" id="KAG2556046.1"/>
    </source>
</evidence>
<keyword evidence="3" id="KW-1185">Reference proteome</keyword>
<accession>A0A8T0P9W9</accession>
<dbReference type="AlphaFoldDB" id="A0A8T0P9W9"/>
<dbReference type="Proteomes" id="UP000823388">
    <property type="component" value="Chromosome 8N"/>
</dbReference>
<evidence type="ECO:0000256" key="1">
    <source>
        <dbReference type="SAM" id="SignalP"/>
    </source>
</evidence>
<feature type="chain" id="PRO_5035890088" description="Secreted protein" evidence="1">
    <location>
        <begin position="25"/>
        <end position="65"/>
    </location>
</feature>
<gene>
    <name evidence="2" type="ORF">PVAP13_8NG065001</name>
</gene>
<evidence type="ECO:0008006" key="4">
    <source>
        <dbReference type="Google" id="ProtNLM"/>
    </source>
</evidence>
<reference evidence="2" key="1">
    <citation type="submission" date="2020-05" db="EMBL/GenBank/DDBJ databases">
        <title>WGS assembly of Panicum virgatum.</title>
        <authorList>
            <person name="Lovell J.T."/>
            <person name="Jenkins J."/>
            <person name="Shu S."/>
            <person name="Juenger T.E."/>
            <person name="Schmutz J."/>
        </authorList>
    </citation>
    <scope>NUCLEOTIDE SEQUENCE</scope>
    <source>
        <strain evidence="2">AP13</strain>
    </source>
</reference>
<evidence type="ECO:0000313" key="3">
    <source>
        <dbReference type="Proteomes" id="UP000823388"/>
    </source>
</evidence>